<dbReference type="PROSITE" id="PS51387">
    <property type="entry name" value="FAD_PCMH"/>
    <property type="match status" value="1"/>
</dbReference>
<feature type="domain" description="FAD-binding PCMH-type" evidence="6">
    <location>
        <begin position="150"/>
        <end position="325"/>
    </location>
</feature>
<dbReference type="PANTHER" id="PTHR43762">
    <property type="entry name" value="L-GULONOLACTONE OXIDASE"/>
    <property type="match status" value="1"/>
</dbReference>
<dbReference type="EC" id="1.1.3.37" evidence="2"/>
<dbReference type="Proteomes" id="UP000559256">
    <property type="component" value="Unassembled WGS sequence"/>
</dbReference>
<evidence type="ECO:0000256" key="3">
    <source>
        <dbReference type="ARBA" id="ARBA00023002"/>
    </source>
</evidence>
<evidence type="ECO:0000256" key="5">
    <source>
        <dbReference type="SAM" id="Phobius"/>
    </source>
</evidence>
<dbReference type="OrthoDB" id="371463at2759"/>
<dbReference type="EMBL" id="JAACJM010000002">
    <property type="protein sequence ID" value="KAF5374380.1"/>
    <property type="molecule type" value="Genomic_DNA"/>
</dbReference>
<feature type="transmembrane region" description="Helical" evidence="5">
    <location>
        <begin position="98"/>
        <end position="123"/>
    </location>
</feature>
<evidence type="ECO:0000259" key="6">
    <source>
        <dbReference type="PROSITE" id="PS51387"/>
    </source>
</evidence>
<gene>
    <name evidence="7" type="ORF">D9758_004565</name>
</gene>
<dbReference type="InterPro" id="IPR036318">
    <property type="entry name" value="FAD-bd_PCMH-like_sf"/>
</dbReference>
<keyword evidence="5" id="KW-1133">Transmembrane helix</keyword>
<evidence type="ECO:0000313" key="8">
    <source>
        <dbReference type="Proteomes" id="UP000559256"/>
    </source>
</evidence>
<comment type="caution">
    <text evidence="7">The sequence shown here is derived from an EMBL/GenBank/DDBJ whole genome shotgun (WGS) entry which is preliminary data.</text>
</comment>
<keyword evidence="5" id="KW-0812">Transmembrane</keyword>
<dbReference type="Pfam" id="PF04030">
    <property type="entry name" value="ALO"/>
    <property type="match status" value="1"/>
</dbReference>
<sequence>MKKQAFFSRPPEEPSHIAGLQSDKFRAQHRIFHCPPTESKEYSQVPFDLIPISHNHHYSHEIDTTSTKRVHAQGLGPVAVYKKFPRFWRSTPRVQLQATFLLLMMGLLSITLALALCSGSALFPGLSTTTVSVVAGAEVYNTFDGPGFPACNAVSHVYRPSTVDEMVEIVKNASSQGIPVRASGNAHMWYDTMCSDDPETIIIKTDAVNRISDLELNDGVGSVMIEAGATFPQVAQWLHDHGAALGYTLVNWNITMAGAIAMGAHRSSLREDSQVSAAALAMDIINGKGELIHIEKDDSDTWLAATTSLGLLGIIARVKFAVQADYKVYANQTILDEDEVLGLNGDYDIFEEVSPYVTANYWWWPGQKKFHLRTYGVVPIETSGNAFQSTFSVTPFEGDTARNLLNAGQNLSLPNFVSEGIFFGLWSAPNFHDKQTDLPLLFWPVKGWSYDVLIGGLYPNQLPEWDYDLHGKTLELAVPVTQGQALLKRVRELFDEAAADGKAVTATYRSGINIKFGKPFDSFLGQTTERVGDVQADWSKGALMFDFPSFVPTTGDHHRYNEEWYAKLATTLINEFPVRPHWTKNTRSIFQQALKNLDQDSITRFSQVRKEFDPDGTFKSIVGEIIGVMD</sequence>
<dbReference type="InterPro" id="IPR016169">
    <property type="entry name" value="FAD-bd_PCMH_sub2"/>
</dbReference>
<dbReference type="SUPFAM" id="SSF56176">
    <property type="entry name" value="FAD-binding/transporter-associated domain-like"/>
    <property type="match status" value="1"/>
</dbReference>
<evidence type="ECO:0000256" key="4">
    <source>
        <dbReference type="ARBA" id="ARBA00033418"/>
    </source>
</evidence>
<evidence type="ECO:0000313" key="7">
    <source>
        <dbReference type="EMBL" id="KAF5374380.1"/>
    </source>
</evidence>
<keyword evidence="8" id="KW-1185">Reference proteome</keyword>
<comment type="pathway">
    <text evidence="1">Cofactor biosynthesis; D-erythroascorbate biosynthesis; dehydro-D-arabinono-1,4-lactone from D-arabinose: step 2/2.</text>
</comment>
<evidence type="ECO:0000256" key="2">
    <source>
        <dbReference type="ARBA" id="ARBA00013136"/>
    </source>
</evidence>
<keyword evidence="3" id="KW-0560">Oxidoreductase</keyword>
<dbReference type="InterPro" id="IPR016166">
    <property type="entry name" value="FAD-bd_PCMH"/>
</dbReference>
<dbReference type="UniPathway" id="UPA00771">
    <property type="reaction ID" value="UER00766"/>
</dbReference>
<dbReference type="PANTHER" id="PTHR43762:SF1">
    <property type="entry name" value="D-ARABINONO-1,4-LACTONE OXIDASE"/>
    <property type="match status" value="1"/>
</dbReference>
<dbReference type="GO" id="GO:0016020">
    <property type="term" value="C:membrane"/>
    <property type="evidence" value="ECO:0007669"/>
    <property type="project" value="InterPro"/>
</dbReference>
<dbReference type="Gene3D" id="3.30.43.10">
    <property type="entry name" value="Uridine Diphospho-n-acetylenolpyruvylglucosamine Reductase, domain 2"/>
    <property type="match status" value="1"/>
</dbReference>
<dbReference type="InterPro" id="IPR016167">
    <property type="entry name" value="FAD-bd_PCMH_sub1"/>
</dbReference>
<proteinExistence type="predicted"/>
<keyword evidence="5" id="KW-0472">Membrane</keyword>
<dbReference type="AlphaFoldDB" id="A0A8H5H0I7"/>
<dbReference type="InterPro" id="IPR006094">
    <property type="entry name" value="Oxid_FAD_bind_N"/>
</dbReference>
<protein>
    <recommendedName>
        <fullName evidence="2">D-arabinono-1,4-lactone oxidase</fullName>
        <ecNumber evidence="2">1.1.3.37</ecNumber>
    </recommendedName>
    <alternativeName>
        <fullName evidence="4">L-galactono-gamma-lactone oxidase</fullName>
    </alternativeName>
</protein>
<dbReference type="GO" id="GO:0071949">
    <property type="term" value="F:FAD binding"/>
    <property type="evidence" value="ECO:0007669"/>
    <property type="project" value="InterPro"/>
</dbReference>
<dbReference type="InterPro" id="IPR010031">
    <property type="entry name" value="FAD_lactone_oxidase-like"/>
</dbReference>
<reference evidence="7 8" key="1">
    <citation type="journal article" date="2020" name="ISME J.">
        <title>Uncovering the hidden diversity of litter-decomposition mechanisms in mushroom-forming fungi.</title>
        <authorList>
            <person name="Floudas D."/>
            <person name="Bentzer J."/>
            <person name="Ahren D."/>
            <person name="Johansson T."/>
            <person name="Persson P."/>
            <person name="Tunlid A."/>
        </authorList>
    </citation>
    <scope>NUCLEOTIDE SEQUENCE [LARGE SCALE GENOMIC DNA]</scope>
    <source>
        <strain evidence="7 8">CBS 291.85</strain>
    </source>
</reference>
<accession>A0A8H5H0I7</accession>
<dbReference type="InterPro" id="IPR007173">
    <property type="entry name" value="ALO_C"/>
</dbReference>
<dbReference type="Gene3D" id="3.30.465.10">
    <property type="match status" value="1"/>
</dbReference>
<evidence type="ECO:0000256" key="1">
    <source>
        <dbReference type="ARBA" id="ARBA00005083"/>
    </source>
</evidence>
<dbReference type="Pfam" id="PF01565">
    <property type="entry name" value="FAD_binding_4"/>
    <property type="match status" value="1"/>
</dbReference>
<organism evidence="7 8">
    <name type="scientific">Tetrapyrgos nigripes</name>
    <dbReference type="NCBI Taxonomy" id="182062"/>
    <lineage>
        <taxon>Eukaryota</taxon>
        <taxon>Fungi</taxon>
        <taxon>Dikarya</taxon>
        <taxon>Basidiomycota</taxon>
        <taxon>Agaricomycotina</taxon>
        <taxon>Agaricomycetes</taxon>
        <taxon>Agaricomycetidae</taxon>
        <taxon>Agaricales</taxon>
        <taxon>Marasmiineae</taxon>
        <taxon>Marasmiaceae</taxon>
        <taxon>Tetrapyrgos</taxon>
    </lineage>
</organism>
<name>A0A8H5H0I7_9AGAR</name>
<dbReference type="GO" id="GO:0003885">
    <property type="term" value="F:D-arabinono-1,4-lactone oxidase activity"/>
    <property type="evidence" value="ECO:0007669"/>
    <property type="project" value="UniProtKB-EC"/>
</dbReference>